<evidence type="ECO:0000313" key="16">
    <source>
        <dbReference type="EMBL" id="CAI0431335.1"/>
    </source>
</evidence>
<dbReference type="Gene3D" id="3.30.310.80">
    <property type="entry name" value="Kinase associated domain 1, KA1"/>
    <property type="match status" value="1"/>
</dbReference>
<sequence length="440" mass="49618">MEYKDSVLMGRYEVGRLLGQGNFAKVHHARDLKTGQSVAIKVIDKEKALKAGLTSNIKREISVMRRVKHLNVLQLYEVMASKTKIYFVIEYAKGGELFNKLAKGRLKEDAARKYFQQLINAVEFCHGKGVYHRDLKPENLLLDGNGVLKVSDFGLSALVESKCQDGLLRTTCGTPSYVAPEVLHARGYDGAKADIWSCGVILYVMLAGYLPFHDANMIVMYRKASNADYKLPAWFAPEVRHLLSRMLDPNPVTRTTISEIMEDPWFRKGPESQSGCLKNDLTRIIPRETGGHEGKGEELGKPTSLNAFDIISCSNGLNLSGLFAERDQNKEALKFVSLQSASTIMSKLEDMATHLELQVKKRDRGVLILEASDEGRRRSHLSIIAEVFEFTPFCHLVEMRSCGSGENFKEHWPTVEKQLREDLKDIVWARSDRQQHLDSV</sequence>
<dbReference type="PROSITE" id="PS50816">
    <property type="entry name" value="NAF"/>
    <property type="match status" value="1"/>
</dbReference>
<dbReference type="GO" id="GO:0007165">
    <property type="term" value="P:signal transduction"/>
    <property type="evidence" value="ECO:0007669"/>
    <property type="project" value="InterPro"/>
</dbReference>
<dbReference type="InterPro" id="IPR004041">
    <property type="entry name" value="NAF_dom"/>
</dbReference>
<dbReference type="SUPFAM" id="SSF56112">
    <property type="entry name" value="Protein kinase-like (PK-like)"/>
    <property type="match status" value="1"/>
</dbReference>
<dbReference type="SMART" id="SM00220">
    <property type="entry name" value="S_TKc"/>
    <property type="match status" value="1"/>
</dbReference>
<evidence type="ECO:0000256" key="9">
    <source>
        <dbReference type="ARBA" id="ARBA00023211"/>
    </source>
</evidence>
<dbReference type="GO" id="GO:0005524">
    <property type="term" value="F:ATP binding"/>
    <property type="evidence" value="ECO:0007669"/>
    <property type="project" value="UniProtKB-UniRule"/>
</dbReference>
<dbReference type="FunFam" id="3.30.200.20:FF:000096">
    <property type="entry name" value="Non-specific serine/threonine protein kinase"/>
    <property type="match status" value="1"/>
</dbReference>
<dbReference type="InterPro" id="IPR017441">
    <property type="entry name" value="Protein_kinase_ATP_BS"/>
</dbReference>
<dbReference type="Gene3D" id="1.10.510.10">
    <property type="entry name" value="Transferase(Phosphotransferase) domain 1"/>
    <property type="match status" value="1"/>
</dbReference>
<evidence type="ECO:0000256" key="4">
    <source>
        <dbReference type="ARBA" id="ARBA00022527"/>
    </source>
</evidence>
<name>A0AAV0LAZ5_9ROSI</name>
<evidence type="ECO:0000256" key="3">
    <source>
        <dbReference type="ARBA" id="ARBA00012513"/>
    </source>
</evidence>
<comment type="catalytic activity">
    <reaction evidence="11">
        <text>L-seryl-[protein] + ATP = O-phospho-L-seryl-[protein] + ADP + H(+)</text>
        <dbReference type="Rhea" id="RHEA:17989"/>
        <dbReference type="Rhea" id="RHEA-COMP:9863"/>
        <dbReference type="Rhea" id="RHEA-COMP:11604"/>
        <dbReference type="ChEBI" id="CHEBI:15378"/>
        <dbReference type="ChEBI" id="CHEBI:29999"/>
        <dbReference type="ChEBI" id="CHEBI:30616"/>
        <dbReference type="ChEBI" id="CHEBI:83421"/>
        <dbReference type="ChEBI" id="CHEBI:456216"/>
        <dbReference type="EC" id="2.7.11.1"/>
    </reaction>
</comment>
<comment type="cofactor">
    <cofactor evidence="1">
        <name>Mn(2+)</name>
        <dbReference type="ChEBI" id="CHEBI:29035"/>
    </cofactor>
</comment>
<evidence type="ECO:0000256" key="10">
    <source>
        <dbReference type="ARBA" id="ARBA00047899"/>
    </source>
</evidence>
<evidence type="ECO:0000313" key="17">
    <source>
        <dbReference type="Proteomes" id="UP001154282"/>
    </source>
</evidence>
<dbReference type="PROSITE" id="PS00107">
    <property type="entry name" value="PROTEIN_KINASE_ATP"/>
    <property type="match status" value="1"/>
</dbReference>
<keyword evidence="7" id="KW-0418">Kinase</keyword>
<keyword evidence="17" id="KW-1185">Reference proteome</keyword>
<keyword evidence="9" id="KW-0464">Manganese</keyword>
<feature type="domain" description="NAF" evidence="15">
    <location>
        <begin position="300"/>
        <end position="324"/>
    </location>
</feature>
<keyword evidence="8 12" id="KW-0067">ATP-binding</keyword>
<reference evidence="16" key="1">
    <citation type="submission" date="2022-08" db="EMBL/GenBank/DDBJ databases">
        <authorList>
            <person name="Gutierrez-Valencia J."/>
        </authorList>
    </citation>
    <scope>NUCLEOTIDE SEQUENCE</scope>
</reference>
<keyword evidence="4 13" id="KW-0723">Serine/threonine-protein kinase</keyword>
<evidence type="ECO:0000259" key="14">
    <source>
        <dbReference type="PROSITE" id="PS50011"/>
    </source>
</evidence>
<comment type="catalytic activity">
    <reaction evidence="10">
        <text>L-threonyl-[protein] + ATP = O-phospho-L-threonyl-[protein] + ADP + H(+)</text>
        <dbReference type="Rhea" id="RHEA:46608"/>
        <dbReference type="Rhea" id="RHEA-COMP:11060"/>
        <dbReference type="Rhea" id="RHEA-COMP:11605"/>
        <dbReference type="ChEBI" id="CHEBI:15378"/>
        <dbReference type="ChEBI" id="CHEBI:30013"/>
        <dbReference type="ChEBI" id="CHEBI:30616"/>
        <dbReference type="ChEBI" id="CHEBI:61977"/>
        <dbReference type="ChEBI" id="CHEBI:456216"/>
        <dbReference type="EC" id="2.7.11.1"/>
    </reaction>
</comment>
<protein>
    <recommendedName>
        <fullName evidence="3">non-specific serine/threonine protein kinase</fullName>
        <ecNumber evidence="3">2.7.11.1</ecNumber>
    </recommendedName>
</protein>
<evidence type="ECO:0000256" key="6">
    <source>
        <dbReference type="ARBA" id="ARBA00022741"/>
    </source>
</evidence>
<evidence type="ECO:0000259" key="15">
    <source>
        <dbReference type="PROSITE" id="PS50816"/>
    </source>
</evidence>
<dbReference type="CDD" id="cd12195">
    <property type="entry name" value="CIPK_C"/>
    <property type="match status" value="1"/>
</dbReference>
<dbReference type="PANTHER" id="PTHR43895">
    <property type="entry name" value="CALCIUM/CALMODULIN-DEPENDENT PROTEIN KINASE KINASE-RELATED"/>
    <property type="match status" value="1"/>
</dbReference>
<proteinExistence type="inferred from homology"/>
<evidence type="ECO:0000256" key="1">
    <source>
        <dbReference type="ARBA" id="ARBA00001936"/>
    </source>
</evidence>
<dbReference type="InterPro" id="IPR008271">
    <property type="entry name" value="Ser/Thr_kinase_AS"/>
</dbReference>
<accession>A0AAV0LAZ5</accession>
<evidence type="ECO:0000256" key="13">
    <source>
        <dbReference type="RuleBase" id="RU000304"/>
    </source>
</evidence>
<feature type="binding site" evidence="12">
    <location>
        <position position="41"/>
    </location>
    <ligand>
        <name>ATP</name>
        <dbReference type="ChEBI" id="CHEBI:30616"/>
    </ligand>
</feature>
<comment type="caution">
    <text evidence="16">The sequence shown here is derived from an EMBL/GenBank/DDBJ whole genome shotgun (WGS) entry which is preliminary data.</text>
</comment>
<evidence type="ECO:0000256" key="8">
    <source>
        <dbReference type="ARBA" id="ARBA00022840"/>
    </source>
</evidence>
<feature type="domain" description="Protein kinase" evidence="14">
    <location>
        <begin position="12"/>
        <end position="266"/>
    </location>
</feature>
<keyword evidence="6 12" id="KW-0547">Nucleotide-binding</keyword>
<dbReference type="PROSITE" id="PS00108">
    <property type="entry name" value="PROTEIN_KINASE_ST"/>
    <property type="match status" value="1"/>
</dbReference>
<gene>
    <name evidence="16" type="ORF">LITE_LOCUS22973</name>
</gene>
<organism evidence="16 17">
    <name type="scientific">Linum tenue</name>
    <dbReference type="NCBI Taxonomy" id="586396"/>
    <lineage>
        <taxon>Eukaryota</taxon>
        <taxon>Viridiplantae</taxon>
        <taxon>Streptophyta</taxon>
        <taxon>Embryophyta</taxon>
        <taxon>Tracheophyta</taxon>
        <taxon>Spermatophyta</taxon>
        <taxon>Magnoliopsida</taxon>
        <taxon>eudicotyledons</taxon>
        <taxon>Gunneridae</taxon>
        <taxon>Pentapetalae</taxon>
        <taxon>rosids</taxon>
        <taxon>fabids</taxon>
        <taxon>Malpighiales</taxon>
        <taxon>Linaceae</taxon>
        <taxon>Linum</taxon>
    </lineage>
</organism>
<dbReference type="Pfam" id="PF00069">
    <property type="entry name" value="Pkinase"/>
    <property type="match status" value="1"/>
</dbReference>
<dbReference type="AlphaFoldDB" id="A0AAV0LAZ5"/>
<dbReference type="EMBL" id="CAMGYJ010000006">
    <property type="protein sequence ID" value="CAI0431335.1"/>
    <property type="molecule type" value="Genomic_DNA"/>
</dbReference>
<evidence type="ECO:0000256" key="2">
    <source>
        <dbReference type="ARBA" id="ARBA00006234"/>
    </source>
</evidence>
<dbReference type="InterPro" id="IPR000719">
    <property type="entry name" value="Prot_kinase_dom"/>
</dbReference>
<dbReference type="GO" id="GO:0004674">
    <property type="term" value="F:protein serine/threonine kinase activity"/>
    <property type="evidence" value="ECO:0007669"/>
    <property type="project" value="UniProtKB-KW"/>
</dbReference>
<dbReference type="InterPro" id="IPR011009">
    <property type="entry name" value="Kinase-like_dom_sf"/>
</dbReference>
<dbReference type="PANTHER" id="PTHR43895:SF79">
    <property type="entry name" value="NON-SPECIFIC SERINE_THREONINE PROTEIN KINASE"/>
    <property type="match status" value="1"/>
</dbReference>
<dbReference type="InterPro" id="IPR018451">
    <property type="entry name" value="NAF/FISL_domain"/>
</dbReference>
<evidence type="ECO:0000256" key="11">
    <source>
        <dbReference type="ARBA" id="ARBA00048679"/>
    </source>
</evidence>
<comment type="similarity">
    <text evidence="2">Belongs to the protein kinase superfamily. CAMK Ser/Thr protein kinase family. SNF1 subfamily.</text>
</comment>
<dbReference type="EC" id="2.7.11.1" evidence="3"/>
<keyword evidence="5" id="KW-0808">Transferase</keyword>
<evidence type="ECO:0000256" key="12">
    <source>
        <dbReference type="PROSITE-ProRule" id="PRU10141"/>
    </source>
</evidence>
<dbReference type="PROSITE" id="PS50011">
    <property type="entry name" value="PROTEIN_KINASE_DOM"/>
    <property type="match status" value="1"/>
</dbReference>
<dbReference type="Pfam" id="PF03822">
    <property type="entry name" value="NAF"/>
    <property type="match status" value="1"/>
</dbReference>
<dbReference type="FunFam" id="3.30.310.80:FF:000005">
    <property type="entry name" value="Non-specific serine/threonine protein kinase"/>
    <property type="match status" value="1"/>
</dbReference>
<dbReference type="FunFam" id="1.10.510.10:FF:000279">
    <property type="entry name" value="Non-specific serine/threonine protein kinase"/>
    <property type="match status" value="1"/>
</dbReference>
<evidence type="ECO:0000256" key="5">
    <source>
        <dbReference type="ARBA" id="ARBA00022679"/>
    </source>
</evidence>
<evidence type="ECO:0000256" key="7">
    <source>
        <dbReference type="ARBA" id="ARBA00022777"/>
    </source>
</evidence>
<dbReference type="Proteomes" id="UP001154282">
    <property type="component" value="Unassembled WGS sequence"/>
</dbReference>